<dbReference type="Pfam" id="PF06564">
    <property type="entry name" value="CBP_BcsQ"/>
    <property type="match status" value="1"/>
</dbReference>
<feature type="region of interest" description="Disordered" evidence="1">
    <location>
        <begin position="300"/>
        <end position="370"/>
    </location>
</feature>
<dbReference type="InterPro" id="IPR017746">
    <property type="entry name" value="Cellulose_synthase_operon_BcsQ"/>
</dbReference>
<dbReference type="GO" id="GO:0005829">
    <property type="term" value="C:cytosol"/>
    <property type="evidence" value="ECO:0007669"/>
    <property type="project" value="TreeGrafter"/>
</dbReference>
<organism evidence="3 4">
    <name type="scientific">Actinomyces bowdenii</name>
    <dbReference type="NCBI Taxonomy" id="131109"/>
    <lineage>
        <taxon>Bacteria</taxon>
        <taxon>Bacillati</taxon>
        <taxon>Actinomycetota</taxon>
        <taxon>Actinomycetes</taxon>
        <taxon>Actinomycetales</taxon>
        <taxon>Actinomycetaceae</taxon>
        <taxon>Actinomyces</taxon>
    </lineage>
</organism>
<evidence type="ECO:0000256" key="2">
    <source>
        <dbReference type="SAM" id="Phobius"/>
    </source>
</evidence>
<keyword evidence="2" id="KW-0472">Membrane</keyword>
<dbReference type="PANTHER" id="PTHR43384">
    <property type="entry name" value="SEPTUM SITE-DETERMINING PROTEIN MIND HOMOLOG, CHLOROPLASTIC-RELATED"/>
    <property type="match status" value="1"/>
</dbReference>
<dbReference type="InterPro" id="IPR027417">
    <property type="entry name" value="P-loop_NTPase"/>
</dbReference>
<evidence type="ECO:0000313" key="4">
    <source>
        <dbReference type="Proteomes" id="UP000271272"/>
    </source>
</evidence>
<feature type="transmembrane region" description="Helical" evidence="2">
    <location>
        <begin position="60"/>
        <end position="83"/>
    </location>
</feature>
<dbReference type="PANTHER" id="PTHR43384:SF11">
    <property type="entry name" value="SEPTUM SITE DETERMINING PROTEIN"/>
    <property type="match status" value="1"/>
</dbReference>
<sequence>MWMPEAPTPQVPGGGHEPAVRGPAGALTGCAGATGHADREDPWPGAQGAAMRPAPAGARLLALTGALGGLGVSTLLIHLAWALRREGRRVAMVDLDPAGGLGLLLGDEALPGLRWADLPDEESAFRPGRLIGALPAWHAIPFLTGDGRGGPAPPAPVDGAAPPAGSCLPAVLEALLCEHDVVLLDLPRGCPPPPGSDVLLLSGLDLRSAVACQALVPRLQAGTGIGGARQGPGVGLLVRQVGEDISVPDLELVAGCPVLAAIPTDRAVRQRIIRGEDPVRSRSALRRAVGAVVRRLELDEPGGGGPPCAVGDAAQGVVGGGPGAAPQAGVRSPGAGRPASGAGGEAEDRPTIARDPVGEPAGAVVSPHGR</sequence>
<dbReference type="AlphaFoldDB" id="A0A3P1V4G9"/>
<dbReference type="Proteomes" id="UP000271272">
    <property type="component" value="Unassembled WGS sequence"/>
</dbReference>
<comment type="caution">
    <text evidence="3">The sequence shown here is derived from an EMBL/GenBank/DDBJ whole genome shotgun (WGS) entry which is preliminary data.</text>
</comment>
<keyword evidence="2" id="KW-0812">Transmembrane</keyword>
<dbReference type="SUPFAM" id="SSF52540">
    <property type="entry name" value="P-loop containing nucleoside triphosphate hydrolases"/>
    <property type="match status" value="1"/>
</dbReference>
<feature type="compositionally biased region" description="Low complexity" evidence="1">
    <location>
        <begin position="22"/>
        <end position="35"/>
    </location>
</feature>
<name>A0A3P1V4G9_9ACTO</name>
<accession>A0A3P1V4G9</accession>
<reference evidence="3 4" key="1">
    <citation type="submission" date="2018-11" db="EMBL/GenBank/DDBJ databases">
        <title>Genomes From Bacteria Associated with the Canine Oral Cavity: a Test Case for Automated Genome-Based Taxonomic Assignment.</title>
        <authorList>
            <person name="Coil D.A."/>
            <person name="Jospin G."/>
            <person name="Darling A.E."/>
            <person name="Wallis C."/>
            <person name="Davis I.J."/>
            <person name="Harris S."/>
            <person name="Eisen J.A."/>
            <person name="Holcombe L.J."/>
            <person name="O'Flynn C."/>
        </authorList>
    </citation>
    <scope>NUCLEOTIDE SEQUENCE [LARGE SCALE GENOMIC DNA]</scope>
    <source>
        <strain evidence="3 4">OH5050</strain>
    </source>
</reference>
<evidence type="ECO:0000313" key="3">
    <source>
        <dbReference type="EMBL" id="RRD28566.1"/>
    </source>
</evidence>
<keyword evidence="4" id="KW-1185">Reference proteome</keyword>
<dbReference type="GO" id="GO:0009898">
    <property type="term" value="C:cytoplasmic side of plasma membrane"/>
    <property type="evidence" value="ECO:0007669"/>
    <property type="project" value="TreeGrafter"/>
</dbReference>
<evidence type="ECO:0000256" key="1">
    <source>
        <dbReference type="SAM" id="MobiDB-lite"/>
    </source>
</evidence>
<dbReference type="GO" id="GO:0016887">
    <property type="term" value="F:ATP hydrolysis activity"/>
    <property type="evidence" value="ECO:0007669"/>
    <property type="project" value="TreeGrafter"/>
</dbReference>
<dbReference type="InterPro" id="IPR050625">
    <property type="entry name" value="ParA/MinD_ATPase"/>
</dbReference>
<dbReference type="OrthoDB" id="3252838at2"/>
<proteinExistence type="predicted"/>
<protein>
    <recommendedName>
        <fullName evidence="5">CobQ/CobB/MinD/ParA nucleotide binding domain-containing protein</fullName>
    </recommendedName>
</protein>
<feature type="compositionally biased region" description="Low complexity" evidence="1">
    <location>
        <begin position="307"/>
        <end position="316"/>
    </location>
</feature>
<dbReference type="GO" id="GO:0005524">
    <property type="term" value="F:ATP binding"/>
    <property type="evidence" value="ECO:0007669"/>
    <property type="project" value="TreeGrafter"/>
</dbReference>
<feature type="compositionally biased region" description="Low complexity" evidence="1">
    <location>
        <begin position="324"/>
        <end position="340"/>
    </location>
</feature>
<dbReference type="GO" id="GO:0051782">
    <property type="term" value="P:negative regulation of cell division"/>
    <property type="evidence" value="ECO:0007669"/>
    <property type="project" value="TreeGrafter"/>
</dbReference>
<feature type="compositionally biased region" description="Pro residues" evidence="1">
    <location>
        <begin position="1"/>
        <end position="10"/>
    </location>
</feature>
<dbReference type="EMBL" id="RQZC01000016">
    <property type="protein sequence ID" value="RRD28566.1"/>
    <property type="molecule type" value="Genomic_DNA"/>
</dbReference>
<dbReference type="Gene3D" id="3.40.50.300">
    <property type="entry name" value="P-loop containing nucleotide triphosphate hydrolases"/>
    <property type="match status" value="1"/>
</dbReference>
<evidence type="ECO:0008006" key="5">
    <source>
        <dbReference type="Google" id="ProtNLM"/>
    </source>
</evidence>
<keyword evidence="2" id="KW-1133">Transmembrane helix</keyword>
<gene>
    <name evidence="3" type="ORF">EII10_09220</name>
</gene>
<feature type="region of interest" description="Disordered" evidence="1">
    <location>
        <begin position="1"/>
        <end position="51"/>
    </location>
</feature>